<reference evidence="1" key="1">
    <citation type="submission" date="2020-09" db="EMBL/GenBank/DDBJ databases">
        <title>A novel bacterium of genus Hazenella, isolated from South China Sea.</title>
        <authorList>
            <person name="Huang H."/>
            <person name="Mo K."/>
            <person name="Hu Y."/>
        </authorList>
    </citation>
    <scope>NUCLEOTIDE SEQUENCE</scope>
    <source>
        <strain evidence="1">IB182357</strain>
    </source>
</reference>
<organism evidence="1 2">
    <name type="scientific">Polycladospora coralii</name>
    <dbReference type="NCBI Taxonomy" id="2771432"/>
    <lineage>
        <taxon>Bacteria</taxon>
        <taxon>Bacillati</taxon>
        <taxon>Bacillota</taxon>
        <taxon>Bacilli</taxon>
        <taxon>Bacillales</taxon>
        <taxon>Thermoactinomycetaceae</taxon>
        <taxon>Polycladospora</taxon>
    </lineage>
</organism>
<evidence type="ECO:0000313" key="1">
    <source>
        <dbReference type="EMBL" id="MBD1373663.1"/>
    </source>
</evidence>
<name>A0A926RV12_9BACL</name>
<evidence type="ECO:0000313" key="2">
    <source>
        <dbReference type="Proteomes" id="UP000661691"/>
    </source>
</evidence>
<comment type="caution">
    <text evidence="1">The sequence shown here is derived from an EMBL/GenBank/DDBJ whole genome shotgun (WGS) entry which is preliminary data.</text>
</comment>
<dbReference type="AlphaFoldDB" id="A0A926RV12"/>
<sequence>MNRGKEIIDSMKVNGWKRTPIDVVKMSDGDLTTIDNTRVLAGKYTGINVKANVHNADAPISAEFVQRFISRKGQVPQTWGEAVTNGINNSNSVYRNTYPNESSITGWDGR</sequence>
<dbReference type="EMBL" id="JACXAH010000032">
    <property type="protein sequence ID" value="MBD1373663.1"/>
    <property type="molecule type" value="Genomic_DNA"/>
</dbReference>
<protein>
    <submittedName>
        <fullName evidence="1">Uncharacterized protein</fullName>
    </submittedName>
</protein>
<accession>A0A926RV12</accession>
<keyword evidence="2" id="KW-1185">Reference proteome</keyword>
<gene>
    <name evidence="1" type="ORF">IC620_15050</name>
</gene>
<dbReference type="RefSeq" id="WP_191142660.1">
    <property type="nucleotide sequence ID" value="NZ_JACXAH010000032.1"/>
</dbReference>
<proteinExistence type="predicted"/>
<dbReference type="Proteomes" id="UP000661691">
    <property type="component" value="Unassembled WGS sequence"/>
</dbReference>